<protein>
    <submittedName>
        <fullName evidence="1">Uncharacterized protein</fullName>
    </submittedName>
</protein>
<keyword evidence="2" id="KW-1185">Reference proteome</keyword>
<dbReference type="Proteomes" id="UP000799640">
    <property type="component" value="Unassembled WGS sequence"/>
</dbReference>
<name>A0A6G1I943_9PEZI</name>
<accession>A0A6G1I943</accession>
<evidence type="ECO:0000313" key="2">
    <source>
        <dbReference type="Proteomes" id="UP000799640"/>
    </source>
</evidence>
<evidence type="ECO:0000313" key="1">
    <source>
        <dbReference type="EMBL" id="KAF2404636.1"/>
    </source>
</evidence>
<reference evidence="1" key="1">
    <citation type="journal article" date="2020" name="Stud. Mycol.">
        <title>101 Dothideomycetes genomes: a test case for predicting lifestyles and emergence of pathogens.</title>
        <authorList>
            <person name="Haridas S."/>
            <person name="Albert R."/>
            <person name="Binder M."/>
            <person name="Bloem J."/>
            <person name="Labutti K."/>
            <person name="Salamov A."/>
            <person name="Andreopoulos B."/>
            <person name="Baker S."/>
            <person name="Barry K."/>
            <person name="Bills G."/>
            <person name="Bluhm B."/>
            <person name="Cannon C."/>
            <person name="Castanera R."/>
            <person name="Culley D."/>
            <person name="Daum C."/>
            <person name="Ezra D."/>
            <person name="Gonzalez J."/>
            <person name="Henrissat B."/>
            <person name="Kuo A."/>
            <person name="Liang C."/>
            <person name="Lipzen A."/>
            <person name="Lutzoni F."/>
            <person name="Magnuson J."/>
            <person name="Mondo S."/>
            <person name="Nolan M."/>
            <person name="Ohm R."/>
            <person name="Pangilinan J."/>
            <person name="Park H.-J."/>
            <person name="Ramirez L."/>
            <person name="Alfaro M."/>
            <person name="Sun H."/>
            <person name="Tritt A."/>
            <person name="Yoshinaga Y."/>
            <person name="Zwiers L.-H."/>
            <person name="Turgeon B."/>
            <person name="Goodwin S."/>
            <person name="Spatafora J."/>
            <person name="Crous P."/>
            <person name="Grigoriev I."/>
        </authorList>
    </citation>
    <scope>NUCLEOTIDE SEQUENCE</scope>
    <source>
        <strain evidence="1">CBS 262.69</strain>
    </source>
</reference>
<sequence>MVWARSPTSPQFSRSELAPGILRGRVSIRRTTSMWPKAGIKRSPLKLFDVRPIRPHPGRTRLWYRKPHNTHRISPDSRSKLQHLADPLKSKDIILRGLLAAVCREKATSACCRTSSSSSLILLSTPLQPMSARAFRACPPRPAPPSRPGHVRECNTCTAHVFCMYPLRRTVRNNLPSSPSRPSMRRRGGYLHVSSLLLPKRVV</sequence>
<dbReference type="EMBL" id="ML996688">
    <property type="protein sequence ID" value="KAF2404636.1"/>
    <property type="molecule type" value="Genomic_DNA"/>
</dbReference>
<organism evidence="1 2">
    <name type="scientific">Trichodelitschia bisporula</name>
    <dbReference type="NCBI Taxonomy" id="703511"/>
    <lineage>
        <taxon>Eukaryota</taxon>
        <taxon>Fungi</taxon>
        <taxon>Dikarya</taxon>
        <taxon>Ascomycota</taxon>
        <taxon>Pezizomycotina</taxon>
        <taxon>Dothideomycetes</taxon>
        <taxon>Dothideomycetes incertae sedis</taxon>
        <taxon>Phaeotrichales</taxon>
        <taxon>Phaeotrichaceae</taxon>
        <taxon>Trichodelitschia</taxon>
    </lineage>
</organism>
<gene>
    <name evidence="1" type="ORF">EJ06DRAFT_213841</name>
</gene>
<dbReference type="AlphaFoldDB" id="A0A6G1I943"/>
<proteinExistence type="predicted"/>